<name>A0ABT3K801_9PROT</name>
<organism evidence="1 2">
    <name type="scientific">Gluconacetobacter entanii</name>
    <dbReference type="NCBI Taxonomy" id="108528"/>
    <lineage>
        <taxon>Bacteria</taxon>
        <taxon>Pseudomonadati</taxon>
        <taxon>Pseudomonadota</taxon>
        <taxon>Alphaproteobacteria</taxon>
        <taxon>Acetobacterales</taxon>
        <taxon>Acetobacteraceae</taxon>
        <taxon>Gluconacetobacter</taxon>
    </lineage>
</organism>
<dbReference type="RefSeq" id="WP_171791177.1">
    <property type="nucleotide sequence ID" value="NZ_JABJWD010000073.1"/>
</dbReference>
<keyword evidence="2" id="KW-1185">Reference proteome</keyword>
<comment type="caution">
    <text evidence="1">The sequence shown here is derived from an EMBL/GenBank/DDBJ whole genome shotgun (WGS) entry which is preliminary data.</text>
</comment>
<dbReference type="EMBL" id="JANGSQ010000108">
    <property type="protein sequence ID" value="MCW4591536.1"/>
    <property type="molecule type" value="Genomic_DNA"/>
</dbReference>
<evidence type="ECO:0000313" key="1">
    <source>
        <dbReference type="EMBL" id="MCW4591536.1"/>
    </source>
</evidence>
<protein>
    <submittedName>
        <fullName evidence="1">Uncharacterized protein</fullName>
    </submittedName>
</protein>
<gene>
    <name evidence="1" type="ORF">NO263_13190</name>
</gene>
<sequence>MSMMMRTWEAQARADLAADQRAFAMIFEENRDYGQARRRWAEEAARLGRPTADLKLDAYLAAYRPVEQAA</sequence>
<evidence type="ECO:0000313" key="2">
    <source>
        <dbReference type="Proteomes" id="UP001526337"/>
    </source>
</evidence>
<reference evidence="1 2" key="1">
    <citation type="submission" date="2022-07" db="EMBL/GenBank/DDBJ databases">
        <title>Genome stability of Gluconacetobacter entanii AV429.</title>
        <authorList>
            <person name="Trcek J."/>
            <person name="Cepec E."/>
        </authorList>
    </citation>
    <scope>NUCLEOTIDE SEQUENCE [LARGE SCALE GENOMIC DNA]</scope>
    <source>
        <strain evidence="1 2">AV429_2022</strain>
    </source>
</reference>
<accession>A0ABT3K801</accession>
<proteinExistence type="predicted"/>
<dbReference type="Proteomes" id="UP001526337">
    <property type="component" value="Unassembled WGS sequence"/>
</dbReference>